<dbReference type="InterPro" id="IPR036847">
    <property type="entry name" value="RimP_C_sf"/>
</dbReference>
<keyword evidence="2 3" id="KW-0690">Ribosome biogenesis</keyword>
<evidence type="ECO:0000313" key="7">
    <source>
        <dbReference type="Proteomes" id="UP000606463"/>
    </source>
</evidence>
<reference evidence="6" key="1">
    <citation type="journal article" date="2020" name="ISME J.">
        <title>Gammaproteobacteria mediating utilization of methyl-, sulfur- and petroleum organic compounds in deep ocean hydrothermal plumes.</title>
        <authorList>
            <person name="Zhou Z."/>
            <person name="Liu Y."/>
            <person name="Pan J."/>
            <person name="Cron B.R."/>
            <person name="Toner B.M."/>
            <person name="Anantharaman K."/>
            <person name="Breier J.A."/>
            <person name="Dick G.J."/>
            <person name="Li M."/>
        </authorList>
    </citation>
    <scope>NUCLEOTIDE SEQUENCE</scope>
    <source>
        <strain evidence="6">SZUA-1501</strain>
    </source>
</reference>
<dbReference type="EMBL" id="DQVE01000056">
    <property type="protein sequence ID" value="HIP98795.1"/>
    <property type="molecule type" value="Genomic_DNA"/>
</dbReference>
<evidence type="ECO:0000256" key="1">
    <source>
        <dbReference type="ARBA" id="ARBA00022490"/>
    </source>
</evidence>
<keyword evidence="1 3" id="KW-0963">Cytoplasm</keyword>
<organism evidence="6 7">
    <name type="scientific">Aquifex aeolicus</name>
    <dbReference type="NCBI Taxonomy" id="63363"/>
    <lineage>
        <taxon>Bacteria</taxon>
        <taxon>Pseudomonadati</taxon>
        <taxon>Aquificota</taxon>
        <taxon>Aquificia</taxon>
        <taxon>Aquificales</taxon>
        <taxon>Aquificaceae</taxon>
        <taxon>Aquifex</taxon>
    </lineage>
</organism>
<dbReference type="SUPFAM" id="SSF75420">
    <property type="entry name" value="YhbC-like, N-terminal domain"/>
    <property type="match status" value="1"/>
</dbReference>
<dbReference type="Gene3D" id="3.30.300.70">
    <property type="entry name" value="RimP-like superfamily, N-terminal"/>
    <property type="match status" value="1"/>
</dbReference>
<dbReference type="FunFam" id="3.30.300.70:FF:000001">
    <property type="entry name" value="Ribosome maturation factor RimP"/>
    <property type="match status" value="1"/>
</dbReference>
<dbReference type="Pfam" id="PF17384">
    <property type="entry name" value="DUF150_C"/>
    <property type="match status" value="1"/>
</dbReference>
<comment type="caution">
    <text evidence="6">The sequence shown here is derived from an EMBL/GenBank/DDBJ whole genome shotgun (WGS) entry which is preliminary data.</text>
</comment>
<gene>
    <name evidence="3" type="primary">rimP</name>
    <name evidence="6" type="ORF">EYH37_05510</name>
</gene>
<dbReference type="InterPro" id="IPR035956">
    <property type="entry name" value="RimP_N_sf"/>
</dbReference>
<dbReference type="SUPFAM" id="SSF74942">
    <property type="entry name" value="YhbC-like, C-terminal domain"/>
    <property type="match status" value="1"/>
</dbReference>
<feature type="domain" description="Ribosome maturation factor RimP N-terminal" evidence="4">
    <location>
        <begin position="17"/>
        <end position="88"/>
    </location>
</feature>
<dbReference type="AlphaFoldDB" id="A0A9D0YRC3"/>
<sequence>MGSSKERERIEEKTKELIKDIVKERGLRLFDVEFKPEGRGWTLRVIVDKFGGVKLADLERLSRTISPLLDVEDFIPHSYNLEVTSPGLTRELKKPQHFAFFIGRLIKVITKEPVEGKREIVGFIDDIENEVLKIRLKDSQKLVHIPLSVIAKARLEVEW</sequence>
<dbReference type="GO" id="GO:0000028">
    <property type="term" value="P:ribosomal small subunit assembly"/>
    <property type="evidence" value="ECO:0007669"/>
    <property type="project" value="TreeGrafter"/>
</dbReference>
<dbReference type="InterPro" id="IPR028998">
    <property type="entry name" value="RimP_C"/>
</dbReference>
<evidence type="ECO:0000256" key="2">
    <source>
        <dbReference type="ARBA" id="ARBA00022517"/>
    </source>
</evidence>
<evidence type="ECO:0000259" key="4">
    <source>
        <dbReference type="Pfam" id="PF02576"/>
    </source>
</evidence>
<dbReference type="InterPro" id="IPR028989">
    <property type="entry name" value="RimP_N"/>
</dbReference>
<dbReference type="Pfam" id="PF02576">
    <property type="entry name" value="RimP_N"/>
    <property type="match status" value="1"/>
</dbReference>
<comment type="similarity">
    <text evidence="3">Belongs to the RimP family.</text>
</comment>
<dbReference type="Gene3D" id="2.30.30.180">
    <property type="entry name" value="Ribosome maturation factor RimP, C-terminal domain"/>
    <property type="match status" value="1"/>
</dbReference>
<evidence type="ECO:0000259" key="5">
    <source>
        <dbReference type="Pfam" id="PF17384"/>
    </source>
</evidence>
<evidence type="ECO:0000256" key="3">
    <source>
        <dbReference type="HAMAP-Rule" id="MF_01077"/>
    </source>
</evidence>
<dbReference type="CDD" id="cd01734">
    <property type="entry name" value="YlxS_C"/>
    <property type="match status" value="1"/>
</dbReference>
<dbReference type="GO" id="GO:0005829">
    <property type="term" value="C:cytosol"/>
    <property type="evidence" value="ECO:0007669"/>
    <property type="project" value="TreeGrafter"/>
</dbReference>
<comment type="subcellular location">
    <subcellularLocation>
        <location evidence="3">Cytoplasm</location>
    </subcellularLocation>
</comment>
<dbReference type="PANTHER" id="PTHR33867:SF1">
    <property type="entry name" value="RIBOSOME MATURATION FACTOR RIMP"/>
    <property type="match status" value="1"/>
</dbReference>
<name>A0A9D0YRC3_AQUAO</name>
<evidence type="ECO:0000313" key="6">
    <source>
        <dbReference type="EMBL" id="HIP98795.1"/>
    </source>
</evidence>
<dbReference type="HAMAP" id="MF_01077">
    <property type="entry name" value="RimP"/>
    <property type="match status" value="1"/>
</dbReference>
<protein>
    <recommendedName>
        <fullName evidence="3">Ribosome maturation factor RimP</fullName>
    </recommendedName>
</protein>
<dbReference type="InterPro" id="IPR003728">
    <property type="entry name" value="Ribosome_maturation_RimP"/>
</dbReference>
<dbReference type="GO" id="GO:0006412">
    <property type="term" value="P:translation"/>
    <property type="evidence" value="ECO:0007669"/>
    <property type="project" value="TreeGrafter"/>
</dbReference>
<comment type="function">
    <text evidence="3">Required for maturation of 30S ribosomal subunits.</text>
</comment>
<dbReference type="PANTHER" id="PTHR33867">
    <property type="entry name" value="RIBOSOME MATURATION FACTOR RIMP"/>
    <property type="match status" value="1"/>
</dbReference>
<accession>A0A9D0YRC3</accession>
<feature type="domain" description="Ribosome maturation factor RimP C-terminal" evidence="5">
    <location>
        <begin position="92"/>
        <end position="159"/>
    </location>
</feature>
<dbReference type="Proteomes" id="UP000606463">
    <property type="component" value="Unassembled WGS sequence"/>
</dbReference>
<proteinExistence type="inferred from homology"/>